<sequence>MFDVRIRLGAVLEIDTADRLLPSDGPVTLWVTGVRLVAHRPSDDEWIWVEGVRIGPSGRHGRQARILVRASFLLPEGPADDYTSVSGPA</sequence>
<organism evidence="1 2">
    <name type="scientific">Micromonospora inaquosa</name>
    <dbReference type="NCBI Taxonomy" id="2203716"/>
    <lineage>
        <taxon>Bacteria</taxon>
        <taxon>Bacillati</taxon>
        <taxon>Actinomycetota</taxon>
        <taxon>Actinomycetes</taxon>
        <taxon>Micromonosporales</taxon>
        <taxon>Micromonosporaceae</taxon>
        <taxon>Micromonospora</taxon>
    </lineage>
</organism>
<protein>
    <submittedName>
        <fullName evidence="1">Uncharacterized protein</fullName>
    </submittedName>
</protein>
<proteinExistence type="predicted"/>
<gene>
    <name evidence="1" type="ORF">DLJ59_14295</name>
</gene>
<dbReference type="Proteomes" id="UP000282312">
    <property type="component" value="Unassembled WGS sequence"/>
</dbReference>
<dbReference type="EMBL" id="QGSZ01000201">
    <property type="protein sequence ID" value="RQX02758.1"/>
    <property type="molecule type" value="Genomic_DNA"/>
</dbReference>
<evidence type="ECO:0000313" key="1">
    <source>
        <dbReference type="EMBL" id="RQX02758.1"/>
    </source>
</evidence>
<dbReference type="AlphaFoldDB" id="A0A3N9WPL1"/>
<name>A0A3N9WPL1_9ACTN</name>
<comment type="caution">
    <text evidence="1">The sequence shown here is derived from an EMBL/GenBank/DDBJ whole genome shotgun (WGS) entry which is preliminary data.</text>
</comment>
<reference evidence="1 2" key="1">
    <citation type="submission" date="2018-05" db="EMBL/GenBank/DDBJ databases">
        <title>Micromonospora from Atacama Desert.</title>
        <authorList>
            <person name="Carro L."/>
            <person name="Goodfellow M."/>
            <person name="Klenk H.-P."/>
        </authorList>
    </citation>
    <scope>NUCLEOTIDE SEQUENCE [LARGE SCALE GENOMIC DNA]</scope>
    <source>
        <strain evidence="1 2">LB39</strain>
    </source>
</reference>
<keyword evidence="2" id="KW-1185">Reference proteome</keyword>
<evidence type="ECO:0000313" key="2">
    <source>
        <dbReference type="Proteomes" id="UP000282312"/>
    </source>
</evidence>
<accession>A0A3N9WPL1</accession>